<keyword evidence="1" id="KW-0732">Signal</keyword>
<evidence type="ECO:0000313" key="2">
    <source>
        <dbReference type="EMBL" id="MEM4988137.1"/>
    </source>
</evidence>
<dbReference type="Proteomes" id="UP001495910">
    <property type="component" value="Unassembled WGS sequence"/>
</dbReference>
<accession>A0ABU9PVU3</accession>
<comment type="caution">
    <text evidence="2">The sequence shown here is derived from an EMBL/GenBank/DDBJ whole genome shotgun (WGS) entry which is preliminary data.</text>
</comment>
<evidence type="ECO:0000256" key="1">
    <source>
        <dbReference type="SAM" id="SignalP"/>
    </source>
</evidence>
<gene>
    <name evidence="2" type="ORF">V8G57_12140</name>
</gene>
<organism evidence="2 3">
    <name type="scientific">Collimonas rhizosphaerae</name>
    <dbReference type="NCBI Taxonomy" id="3126357"/>
    <lineage>
        <taxon>Bacteria</taxon>
        <taxon>Pseudomonadati</taxon>
        <taxon>Pseudomonadota</taxon>
        <taxon>Betaproteobacteria</taxon>
        <taxon>Burkholderiales</taxon>
        <taxon>Oxalobacteraceae</taxon>
        <taxon>Collimonas</taxon>
    </lineage>
</organism>
<feature type="signal peptide" evidence="1">
    <location>
        <begin position="1"/>
        <end position="19"/>
    </location>
</feature>
<dbReference type="EMBL" id="JBANDC010000007">
    <property type="protein sequence ID" value="MEM4988137.1"/>
    <property type="molecule type" value="Genomic_DNA"/>
</dbReference>
<keyword evidence="3" id="KW-1185">Reference proteome</keyword>
<protein>
    <submittedName>
        <fullName evidence="2">Uncharacterized protein</fullName>
    </submittedName>
</protein>
<dbReference type="RefSeq" id="WP_144737505.1">
    <property type="nucleotide sequence ID" value="NZ_JBANDC010000007.1"/>
</dbReference>
<reference evidence="2 3" key="1">
    <citation type="submission" date="2024-02" db="EMBL/GenBank/DDBJ databases">
        <title>Draft genome sequence of Collimonas sp. strain H4R21, an effective mineral-weathering bacterial strain isolated from the beech rhizosphere.</title>
        <authorList>
            <person name="Morin E."/>
            <person name="Uroz S."/>
            <person name="Leveau J.H.J."/>
            <person name="Kumar R."/>
            <person name="Rey M.W."/>
            <person name="Pham J."/>
        </authorList>
    </citation>
    <scope>NUCLEOTIDE SEQUENCE [LARGE SCALE GENOMIC DNA]</scope>
    <source>
        <strain evidence="2 3">H4R21</strain>
    </source>
</reference>
<feature type="chain" id="PRO_5046284432" evidence="1">
    <location>
        <begin position="20"/>
        <end position="237"/>
    </location>
</feature>
<sequence>MKVLMAVCWCLLLCTGAYAADKWKSVEGLMLDGVPDNWQQTRLADEIEVNGLPMLIYEIEGPQPLREAAVILAASWAKAKWKVTTKAAGHEVQIVGVKDGWLKQANLSSNNRKQTQGYLSMSDLPARMEQDIDTKAPVLAKHLRKPPGTVILNEVRTVDMVGESILTTMTNNFDMEQNIAFYQEDRAAEAWKLSFKKTAEDNGGTVMRYVSPKQQEATYTFTRGAGQTFVVVNWITR</sequence>
<evidence type="ECO:0000313" key="3">
    <source>
        <dbReference type="Proteomes" id="UP001495910"/>
    </source>
</evidence>
<name>A0ABU9PVU3_9BURK</name>
<proteinExistence type="predicted"/>